<evidence type="ECO:0000256" key="1">
    <source>
        <dbReference type="SAM" id="MobiDB-lite"/>
    </source>
</evidence>
<evidence type="ECO:0000313" key="3">
    <source>
        <dbReference type="Proteomes" id="UP001153269"/>
    </source>
</evidence>
<accession>A0A9N7UH36</accession>
<protein>
    <submittedName>
        <fullName evidence="2">Uncharacterized protein</fullName>
    </submittedName>
</protein>
<sequence length="122" mass="13039">MANLSAQRGANQPRDVALTVNSLAVLWPPARPVAATGATGGVGSGQKIHFGYQVRKLVPDQAAGTSRGDVPEMEKQVAASPPRHQKESREFPQKSLSRADIKSLEEWLACHSEARTAGNSPR</sequence>
<gene>
    <name evidence="2" type="ORF">PLEPLA_LOCUS20006</name>
</gene>
<feature type="region of interest" description="Disordered" evidence="1">
    <location>
        <begin position="60"/>
        <end position="98"/>
    </location>
</feature>
<name>A0A9N7UH36_PLEPL</name>
<dbReference type="AlphaFoldDB" id="A0A9N7UH36"/>
<dbReference type="Proteomes" id="UP001153269">
    <property type="component" value="Unassembled WGS sequence"/>
</dbReference>
<comment type="caution">
    <text evidence="2">The sequence shown here is derived from an EMBL/GenBank/DDBJ whole genome shotgun (WGS) entry which is preliminary data.</text>
</comment>
<reference evidence="2" key="1">
    <citation type="submission" date="2020-03" db="EMBL/GenBank/DDBJ databases">
        <authorList>
            <person name="Weist P."/>
        </authorList>
    </citation>
    <scope>NUCLEOTIDE SEQUENCE</scope>
</reference>
<proteinExistence type="predicted"/>
<dbReference type="EMBL" id="CADEAL010001391">
    <property type="protein sequence ID" value="CAB1431949.1"/>
    <property type="molecule type" value="Genomic_DNA"/>
</dbReference>
<feature type="compositionally biased region" description="Basic and acidic residues" evidence="1">
    <location>
        <begin position="84"/>
        <end position="98"/>
    </location>
</feature>
<keyword evidence="3" id="KW-1185">Reference proteome</keyword>
<organism evidence="2 3">
    <name type="scientific">Pleuronectes platessa</name>
    <name type="common">European plaice</name>
    <dbReference type="NCBI Taxonomy" id="8262"/>
    <lineage>
        <taxon>Eukaryota</taxon>
        <taxon>Metazoa</taxon>
        <taxon>Chordata</taxon>
        <taxon>Craniata</taxon>
        <taxon>Vertebrata</taxon>
        <taxon>Euteleostomi</taxon>
        <taxon>Actinopterygii</taxon>
        <taxon>Neopterygii</taxon>
        <taxon>Teleostei</taxon>
        <taxon>Neoteleostei</taxon>
        <taxon>Acanthomorphata</taxon>
        <taxon>Carangaria</taxon>
        <taxon>Pleuronectiformes</taxon>
        <taxon>Pleuronectoidei</taxon>
        <taxon>Pleuronectidae</taxon>
        <taxon>Pleuronectes</taxon>
    </lineage>
</organism>
<evidence type="ECO:0000313" key="2">
    <source>
        <dbReference type="EMBL" id="CAB1431949.1"/>
    </source>
</evidence>